<dbReference type="RefSeq" id="WP_204917639.1">
    <property type="nucleotide sequence ID" value="NZ_BAAAQP010000002.1"/>
</dbReference>
<gene>
    <name evidence="3" type="ORF">JOE57_002024</name>
</gene>
<keyword evidence="3" id="KW-0808">Transferase</keyword>
<dbReference type="InterPro" id="IPR029063">
    <property type="entry name" value="SAM-dependent_MTases_sf"/>
</dbReference>
<dbReference type="EMBL" id="JAFBCF010000001">
    <property type="protein sequence ID" value="MBM7799103.1"/>
    <property type="molecule type" value="Genomic_DNA"/>
</dbReference>
<dbReference type="SUPFAM" id="SSF53335">
    <property type="entry name" value="S-adenosyl-L-methionine-dependent methyltransferases"/>
    <property type="match status" value="1"/>
</dbReference>
<accession>A0ABS2RK61</accession>
<organism evidence="3 4">
    <name type="scientific">Microlunatus panaciterrae</name>
    <dbReference type="NCBI Taxonomy" id="400768"/>
    <lineage>
        <taxon>Bacteria</taxon>
        <taxon>Bacillati</taxon>
        <taxon>Actinomycetota</taxon>
        <taxon>Actinomycetes</taxon>
        <taxon>Propionibacteriales</taxon>
        <taxon>Propionibacteriaceae</taxon>
        <taxon>Microlunatus</taxon>
    </lineage>
</organism>
<dbReference type="CDD" id="cd02440">
    <property type="entry name" value="AdoMet_MTases"/>
    <property type="match status" value="1"/>
</dbReference>
<evidence type="ECO:0000256" key="1">
    <source>
        <dbReference type="SAM" id="MobiDB-lite"/>
    </source>
</evidence>
<evidence type="ECO:0000313" key="3">
    <source>
        <dbReference type="EMBL" id="MBM7799103.1"/>
    </source>
</evidence>
<name>A0ABS2RK61_9ACTN</name>
<proteinExistence type="predicted"/>
<comment type="caution">
    <text evidence="3">The sequence shown here is derived from an EMBL/GenBank/DDBJ whole genome shotgun (WGS) entry which is preliminary data.</text>
</comment>
<evidence type="ECO:0000259" key="2">
    <source>
        <dbReference type="Pfam" id="PF13649"/>
    </source>
</evidence>
<feature type="compositionally biased region" description="Basic and acidic residues" evidence="1">
    <location>
        <begin position="14"/>
        <end position="26"/>
    </location>
</feature>
<keyword evidence="3" id="KW-0489">Methyltransferase</keyword>
<dbReference type="Proteomes" id="UP000704762">
    <property type="component" value="Unassembled WGS sequence"/>
</dbReference>
<dbReference type="GO" id="GO:0008168">
    <property type="term" value="F:methyltransferase activity"/>
    <property type="evidence" value="ECO:0007669"/>
    <property type="project" value="UniProtKB-KW"/>
</dbReference>
<feature type="region of interest" description="Disordered" evidence="1">
    <location>
        <begin position="1"/>
        <end position="26"/>
    </location>
</feature>
<feature type="domain" description="Methyltransferase" evidence="2">
    <location>
        <begin position="42"/>
        <end position="134"/>
    </location>
</feature>
<reference evidence="3 4" key="1">
    <citation type="submission" date="2021-01" db="EMBL/GenBank/DDBJ databases">
        <title>Sequencing the genomes of 1000 actinobacteria strains.</title>
        <authorList>
            <person name="Klenk H.-P."/>
        </authorList>
    </citation>
    <scope>NUCLEOTIDE SEQUENCE [LARGE SCALE GENOMIC DNA]</scope>
    <source>
        <strain evidence="3 4">DSM 18662</strain>
    </source>
</reference>
<dbReference type="Gene3D" id="2.20.25.570">
    <property type="match status" value="1"/>
</dbReference>
<dbReference type="InterPro" id="IPR041698">
    <property type="entry name" value="Methyltransf_25"/>
</dbReference>
<dbReference type="Gene3D" id="3.40.50.150">
    <property type="entry name" value="Vaccinia Virus protein VP39"/>
    <property type="match status" value="1"/>
</dbReference>
<keyword evidence="4" id="KW-1185">Reference proteome</keyword>
<protein>
    <submittedName>
        <fullName evidence="3">SAM-dependent methyltransferase</fullName>
    </submittedName>
</protein>
<sequence>MKNFDPAKSFLGDAARHNDDSPRGDERETVQLLAELARGRALELAIGSGRIALPLAAAGVAVDGIELSPDMIDILRSRPGGDRIDVRMGDMTTVGTGRRYCLVFLIFNTIFNLLTQDDQVRCFQNAARHLDEDGLFLVEAAVPSAWTASNSYVNAEDVELDFVTLDVCRYDPVTQILDESHVRLDAAGVQLRPISCRLAWPSELDLMARLAGLELRDRWGGWQREPFTADSVRHVSTYGPGRA</sequence>
<evidence type="ECO:0000313" key="4">
    <source>
        <dbReference type="Proteomes" id="UP000704762"/>
    </source>
</evidence>
<dbReference type="Pfam" id="PF13649">
    <property type="entry name" value="Methyltransf_25"/>
    <property type="match status" value="1"/>
</dbReference>
<dbReference type="GO" id="GO:0032259">
    <property type="term" value="P:methylation"/>
    <property type="evidence" value="ECO:0007669"/>
    <property type="project" value="UniProtKB-KW"/>
</dbReference>